<dbReference type="EMBL" id="CP051128">
    <property type="protein sequence ID" value="QIZ06825.1"/>
    <property type="molecule type" value="Genomic_DNA"/>
</dbReference>
<keyword evidence="2" id="KW-0233">DNA recombination</keyword>
<dbReference type="PANTHER" id="PTHR30461">
    <property type="entry name" value="DNA-INVERTASE FROM LAMBDOID PROPHAGE"/>
    <property type="match status" value="1"/>
</dbReference>
<dbReference type="InterPro" id="IPR025827">
    <property type="entry name" value="Zn_ribbon_recom_dom"/>
</dbReference>
<dbReference type="InterPro" id="IPR050639">
    <property type="entry name" value="SSR_resolvase"/>
</dbReference>
<keyword evidence="1" id="KW-0238">DNA-binding</keyword>
<dbReference type="GO" id="GO:0003677">
    <property type="term" value="F:DNA binding"/>
    <property type="evidence" value="ECO:0007669"/>
    <property type="project" value="UniProtKB-KW"/>
</dbReference>
<accession>A0A6H1P026</accession>
<evidence type="ECO:0000259" key="3">
    <source>
        <dbReference type="Pfam" id="PF13408"/>
    </source>
</evidence>
<protein>
    <recommendedName>
        <fullName evidence="3">Recombinase zinc beta ribbon domain-containing protein</fullName>
    </recommendedName>
</protein>
<reference evidence="4 5" key="1">
    <citation type="submission" date="2020-04" db="EMBL/GenBank/DDBJ databases">
        <title>Genome-Wide Identification of 5-Methylcytosine Sites in Bacterial Genomes By High-Throughput Sequencing of MspJI Restriction Fragments.</title>
        <authorList>
            <person name="Wu V."/>
        </authorList>
    </citation>
    <scope>NUCLEOTIDE SEQUENCE [LARGE SCALE GENOMIC DNA]</scope>
    <source>
        <strain evidence="4 5">S2</strain>
    </source>
</reference>
<dbReference type="InterPro" id="IPR038109">
    <property type="entry name" value="DNA_bind_recomb_sf"/>
</dbReference>
<dbReference type="GO" id="GO:0000150">
    <property type="term" value="F:DNA strand exchange activity"/>
    <property type="evidence" value="ECO:0007669"/>
    <property type="project" value="TreeGrafter"/>
</dbReference>
<dbReference type="Proteomes" id="UP000501868">
    <property type="component" value="Chromosome"/>
</dbReference>
<evidence type="ECO:0000313" key="5">
    <source>
        <dbReference type="Proteomes" id="UP000501868"/>
    </source>
</evidence>
<organism evidence="4 5">
    <name type="scientific">Priestia megaterium</name>
    <name type="common">Bacillus megaterium</name>
    <dbReference type="NCBI Taxonomy" id="1404"/>
    <lineage>
        <taxon>Bacteria</taxon>
        <taxon>Bacillati</taxon>
        <taxon>Bacillota</taxon>
        <taxon>Bacilli</taxon>
        <taxon>Bacillales</taxon>
        <taxon>Bacillaceae</taxon>
        <taxon>Priestia</taxon>
    </lineage>
</organism>
<evidence type="ECO:0000256" key="2">
    <source>
        <dbReference type="ARBA" id="ARBA00023172"/>
    </source>
</evidence>
<dbReference type="PANTHER" id="PTHR30461:SF2">
    <property type="entry name" value="SERINE RECOMBINASE PINE-RELATED"/>
    <property type="match status" value="1"/>
</dbReference>
<dbReference type="AlphaFoldDB" id="A0A6H1P026"/>
<evidence type="ECO:0000256" key="1">
    <source>
        <dbReference type="ARBA" id="ARBA00023125"/>
    </source>
</evidence>
<dbReference type="Pfam" id="PF13408">
    <property type="entry name" value="Zn_ribbon_recom"/>
    <property type="match status" value="1"/>
</dbReference>
<gene>
    <name evidence="4" type="ORF">HFZ78_08975</name>
</gene>
<feature type="domain" description="Recombinase zinc beta ribbon" evidence="3">
    <location>
        <begin position="44"/>
        <end position="98"/>
    </location>
</feature>
<name>A0A6H1P026_PRIMG</name>
<sequence length="127" mass="14604">MEDISVTNGRNVTHEPIISKEDFNAVQALIETRKRKRPYAEIHLFTNTLRCADCGRGMHFKKNRRGYVCGAYNKHGGKACSDHHVKEDNLVSSILSDIEIILADVKEKNLFTKLEKKMNKEFEKLNI</sequence>
<reference evidence="4 5" key="2">
    <citation type="submission" date="2020-04" db="EMBL/GenBank/DDBJ databases">
        <authorList>
            <person name="Fomenkov A."/>
            <person name="Anton B.P."/>
            <person name="Roberts R.J."/>
        </authorList>
    </citation>
    <scope>NUCLEOTIDE SEQUENCE [LARGE SCALE GENOMIC DNA]</scope>
    <source>
        <strain evidence="4 5">S2</strain>
    </source>
</reference>
<dbReference type="Gene3D" id="3.90.1750.20">
    <property type="entry name" value="Putative Large Serine Recombinase, Chain B, Domain 2"/>
    <property type="match status" value="1"/>
</dbReference>
<proteinExistence type="predicted"/>
<evidence type="ECO:0000313" key="4">
    <source>
        <dbReference type="EMBL" id="QIZ06825.1"/>
    </source>
</evidence>